<protein>
    <submittedName>
        <fullName evidence="1">Uncharacterized protein</fullName>
    </submittedName>
</protein>
<gene>
    <name evidence="1" type="ORF">Hokovirus_3_173</name>
</gene>
<accession>A0A1V0SGP8</accession>
<sequence length="720" mass="85898">MVKKSQDIIKERDELKNHIDIMFNTCFSKILCINTENDILTLTNYLLNYYDLMNSQKNIVNKNKIKFENYLVKYILYISGFKKVQNYFQGCTCFNKRCITQLRIDISPSNNELTIINSDYSFLENLINNNENIHNLVKIFHNLLSINYNFDFLNKCVEYSGFMNNNNNQTYFMCNTFNGTITHIKSNVLVNITCYYILNIDINRKYLYQNLIDCYYDILMSKININTLNNERNIYWLIYSSSSKIIPDNVIKCICTKYSINIKEIIKYSPNSNISRRKIISFLITSNIHFDNSVYDKFYSESTYIPLLLDSENHTKMFIENLSNKTILQHLINPEINYSFENMWIPDVQPITHYTNSVCDGMLLLFFILAFKKYLNLITEKNVRFYFNLYAMYSSWFEIYKVKKIERQEKFDIYNTKPIINTNHLYFKDHLIYDNYEYLDVHNIDFAYRTCNTELINISLTKNIYPISKNFDSLLNNIILKKIMQKFKRERKLQNLYTKTILISHLQLMLNLVKNLLNYKILPTKNSLSLLGKIINKIILPNKINFKKNTKSKPNVENKVENIIIQIVEILLQYNYPIDEELTLILLCLKKTDLVNDIIISEDLYYRLYKTLKNNIIKIDDKYFTNPVHIMRNMCFKKTSKDDFINFIKQNNLIPDRYCFKFAASYNISIADWLIDNNCLPTVGLINKKMTRESDRFTELYIKITETQEYMAKPYEHLIN</sequence>
<organism evidence="1">
    <name type="scientific">Hokovirus HKV1</name>
    <dbReference type="NCBI Taxonomy" id="1977638"/>
    <lineage>
        <taxon>Viruses</taxon>
        <taxon>Varidnaviria</taxon>
        <taxon>Bamfordvirae</taxon>
        <taxon>Nucleocytoviricota</taxon>
        <taxon>Megaviricetes</taxon>
        <taxon>Imitervirales</taxon>
        <taxon>Mimiviridae</taxon>
        <taxon>Klosneuvirinae</taxon>
        <taxon>Hokovirus</taxon>
    </lineage>
</organism>
<name>A0A1V0SGP8_9VIRU</name>
<reference evidence="1" key="1">
    <citation type="journal article" date="2017" name="Science">
        <title>Giant viruses with an expanded complement of translation system components.</title>
        <authorList>
            <person name="Schulz F."/>
            <person name="Yutin N."/>
            <person name="Ivanova N.N."/>
            <person name="Ortega D.R."/>
            <person name="Lee T.K."/>
            <person name="Vierheilig J."/>
            <person name="Daims H."/>
            <person name="Horn M."/>
            <person name="Wagner M."/>
            <person name="Jensen G.J."/>
            <person name="Kyrpides N.C."/>
            <person name="Koonin E.V."/>
            <person name="Woyke T."/>
        </authorList>
    </citation>
    <scope>NUCLEOTIDE SEQUENCE</scope>
    <source>
        <strain evidence="1">HKV1</strain>
    </source>
</reference>
<evidence type="ECO:0000313" key="1">
    <source>
        <dbReference type="EMBL" id="ARF10900.1"/>
    </source>
</evidence>
<dbReference type="EMBL" id="KY684105">
    <property type="protein sequence ID" value="ARF10900.1"/>
    <property type="molecule type" value="Genomic_DNA"/>
</dbReference>
<proteinExistence type="predicted"/>